<name>A0ABQ1XXM6_9MICC</name>
<proteinExistence type="predicted"/>
<protein>
    <submittedName>
        <fullName evidence="1">Uncharacterized protein</fullName>
    </submittedName>
</protein>
<dbReference type="EMBL" id="BMKU01000012">
    <property type="protein sequence ID" value="GGH05999.1"/>
    <property type="molecule type" value="Genomic_DNA"/>
</dbReference>
<comment type="caution">
    <text evidence="1">The sequence shown here is derived from an EMBL/GenBank/DDBJ whole genome shotgun (WGS) entry which is preliminary data.</text>
</comment>
<keyword evidence="2" id="KW-1185">Reference proteome</keyword>
<organism evidence="1 2">
    <name type="scientific">Pseudarthrobacter polychromogenes</name>
    <dbReference type="NCBI Taxonomy" id="1676"/>
    <lineage>
        <taxon>Bacteria</taxon>
        <taxon>Bacillati</taxon>
        <taxon>Actinomycetota</taxon>
        <taxon>Actinomycetes</taxon>
        <taxon>Micrococcales</taxon>
        <taxon>Micrococcaceae</taxon>
        <taxon>Pseudarthrobacter</taxon>
    </lineage>
</organism>
<gene>
    <name evidence="1" type="ORF">GCM10011577_32920</name>
</gene>
<evidence type="ECO:0000313" key="1">
    <source>
        <dbReference type="EMBL" id="GGH05999.1"/>
    </source>
</evidence>
<reference evidence="2" key="1">
    <citation type="journal article" date="2019" name="Int. J. Syst. Evol. Microbiol.">
        <title>The Global Catalogue of Microorganisms (GCM) 10K type strain sequencing project: providing services to taxonomists for standard genome sequencing and annotation.</title>
        <authorList>
            <consortium name="The Broad Institute Genomics Platform"/>
            <consortium name="The Broad Institute Genome Sequencing Center for Infectious Disease"/>
            <person name="Wu L."/>
            <person name="Ma J."/>
        </authorList>
    </citation>
    <scope>NUCLEOTIDE SEQUENCE [LARGE SCALE GENOMIC DNA]</scope>
    <source>
        <strain evidence="2">CGMCC 1.1927</strain>
    </source>
</reference>
<evidence type="ECO:0000313" key="2">
    <source>
        <dbReference type="Proteomes" id="UP000596938"/>
    </source>
</evidence>
<accession>A0ABQ1XXM6</accession>
<dbReference type="Proteomes" id="UP000596938">
    <property type="component" value="Unassembled WGS sequence"/>
</dbReference>
<sequence>MKVAVSIELGKALDKAYENSTLDEVLSAPPSALAGLTEKQAELLAGMGIKTIRDLGSNKYFATAGVLVALSGKVG</sequence>